<dbReference type="Proteomes" id="UP000195569">
    <property type="component" value="Unassembled WGS sequence"/>
</dbReference>
<reference evidence="1" key="1">
    <citation type="submission" date="2016-12" db="EMBL/GenBank/DDBJ databases">
        <authorList>
            <person name="Moulin L."/>
        </authorList>
    </citation>
    <scope>NUCLEOTIDE SEQUENCE [LARGE SCALE GENOMIC DNA]</scope>
    <source>
        <strain evidence="1">STM 7183</strain>
    </source>
</reference>
<gene>
    <name evidence="1" type="ORF">BN2476_990050</name>
</gene>
<accession>A0A1N7SUK8</accession>
<evidence type="ECO:0000313" key="1">
    <source>
        <dbReference type="EMBL" id="SIT51072.1"/>
    </source>
</evidence>
<proteinExistence type="predicted"/>
<protein>
    <submittedName>
        <fullName evidence="1">Uncharacterized protein</fullName>
    </submittedName>
</protein>
<organism evidence="1 2">
    <name type="scientific">Paraburkholderia piptadeniae</name>
    <dbReference type="NCBI Taxonomy" id="1701573"/>
    <lineage>
        <taxon>Bacteria</taxon>
        <taxon>Pseudomonadati</taxon>
        <taxon>Pseudomonadota</taxon>
        <taxon>Betaproteobacteria</taxon>
        <taxon>Burkholderiales</taxon>
        <taxon>Burkholderiaceae</taxon>
        <taxon>Paraburkholderia</taxon>
    </lineage>
</organism>
<evidence type="ECO:0000313" key="2">
    <source>
        <dbReference type="Proteomes" id="UP000195569"/>
    </source>
</evidence>
<dbReference type="AlphaFoldDB" id="A0A1N7SUK8"/>
<sequence>MALAECQRQLDTQMMAGAAEQHVSAQFTLGWCYLGDSFGVDTLVRYIIGVDP</sequence>
<name>A0A1N7SUK8_9BURK</name>
<keyword evidence="2" id="KW-1185">Reference proteome</keyword>
<dbReference type="EMBL" id="CYGY02000099">
    <property type="protein sequence ID" value="SIT51072.1"/>
    <property type="molecule type" value="Genomic_DNA"/>
</dbReference>
<comment type="caution">
    <text evidence="1">The sequence shown here is derived from an EMBL/GenBank/DDBJ whole genome shotgun (WGS) entry which is preliminary data.</text>
</comment>